<dbReference type="Pfam" id="PF14938">
    <property type="entry name" value="SNAP"/>
    <property type="match status" value="1"/>
</dbReference>
<dbReference type="Gene3D" id="1.10.260.40">
    <property type="entry name" value="lambda repressor-like DNA-binding domains"/>
    <property type="match status" value="1"/>
</dbReference>
<dbReference type="CDD" id="cd00093">
    <property type="entry name" value="HTH_XRE"/>
    <property type="match status" value="1"/>
</dbReference>
<accession>A0A923L4E6</accession>
<proteinExistence type="predicted"/>
<dbReference type="RefSeq" id="WP_186869006.1">
    <property type="nucleotide sequence ID" value="NZ_JACOOL010000003.1"/>
</dbReference>
<dbReference type="SUPFAM" id="SSF47413">
    <property type="entry name" value="lambda repressor-like DNA-binding domains"/>
    <property type="match status" value="1"/>
</dbReference>
<organism evidence="2 3">
    <name type="scientific">Ornithinibacillus hominis</name>
    <dbReference type="NCBI Taxonomy" id="2763055"/>
    <lineage>
        <taxon>Bacteria</taxon>
        <taxon>Bacillati</taxon>
        <taxon>Bacillota</taxon>
        <taxon>Bacilli</taxon>
        <taxon>Bacillales</taxon>
        <taxon>Bacillaceae</taxon>
        <taxon>Ornithinibacillus</taxon>
    </lineage>
</organism>
<evidence type="ECO:0000259" key="1">
    <source>
        <dbReference type="PROSITE" id="PS50943"/>
    </source>
</evidence>
<dbReference type="Gene3D" id="1.25.40.10">
    <property type="entry name" value="Tetratricopeptide repeat domain"/>
    <property type="match status" value="1"/>
</dbReference>
<dbReference type="InterPro" id="IPR010982">
    <property type="entry name" value="Lambda_DNA-bd_dom_sf"/>
</dbReference>
<gene>
    <name evidence="2" type="ORF">H8S33_05565</name>
</gene>
<dbReference type="InterPro" id="IPR011990">
    <property type="entry name" value="TPR-like_helical_dom_sf"/>
</dbReference>
<comment type="caution">
    <text evidence="2">The sequence shown here is derived from an EMBL/GenBank/DDBJ whole genome shotgun (WGS) entry which is preliminary data.</text>
</comment>
<dbReference type="InterPro" id="IPR019734">
    <property type="entry name" value="TPR_rpt"/>
</dbReference>
<protein>
    <submittedName>
        <fullName evidence="2">Helix-turn-helix domain-containing protein</fullName>
    </submittedName>
</protein>
<sequence>MEIGSFIKLQRVKKGMTQEELAEGIVSMSYLSKIENLRAEASPEVVSMLCTRLGIELDGGHSNTIKEKCEQWFNMLYEVNDKEEIVERFNELCELLAVVRSDSVMLFEIHKIRYYLIMGEVENALEQINSLNEVSSNFDSLQQYYWFKFRGNYSSTNGEYNQAMRMYKLAEEKINHLHLAEEEVADLNYIIAITHSKLLNILEAIEYSNRAIDIFQKAYNFMRCAQCHIVLGISYRRIKMYEKAIKHYNLARHLGELNKNIQVIQLTNQNLGYLYATIGDSKEAIKCFTEVVHNEEIQINERLIGITNLIKEYYKIQSFEQAKLAIEKARTLLKELPKNNINYKLYDYLIHTYLYAIDGHDEQFVWIVTEEFIPYLQKRKDYLNLILFANMLAKHFESVGRYKDSVKYYKLANLTYEGVVNL</sequence>
<feature type="domain" description="HTH cro/C1-type" evidence="1">
    <location>
        <begin position="7"/>
        <end position="60"/>
    </location>
</feature>
<dbReference type="SUPFAM" id="SSF48452">
    <property type="entry name" value="TPR-like"/>
    <property type="match status" value="1"/>
</dbReference>
<name>A0A923L4E6_9BACI</name>
<dbReference type="EMBL" id="JACOOL010000003">
    <property type="protein sequence ID" value="MBC5636294.1"/>
    <property type="molecule type" value="Genomic_DNA"/>
</dbReference>
<evidence type="ECO:0000313" key="2">
    <source>
        <dbReference type="EMBL" id="MBC5636294.1"/>
    </source>
</evidence>
<keyword evidence="3" id="KW-1185">Reference proteome</keyword>
<dbReference type="AlphaFoldDB" id="A0A923L4E6"/>
<dbReference type="InterPro" id="IPR001387">
    <property type="entry name" value="Cro/C1-type_HTH"/>
</dbReference>
<dbReference type="SMART" id="SM00028">
    <property type="entry name" value="TPR"/>
    <property type="match status" value="5"/>
</dbReference>
<dbReference type="PROSITE" id="PS50943">
    <property type="entry name" value="HTH_CROC1"/>
    <property type="match status" value="1"/>
</dbReference>
<dbReference type="SMART" id="SM00530">
    <property type="entry name" value="HTH_XRE"/>
    <property type="match status" value="1"/>
</dbReference>
<evidence type="ECO:0000313" key="3">
    <source>
        <dbReference type="Proteomes" id="UP000637359"/>
    </source>
</evidence>
<dbReference type="Pfam" id="PF01381">
    <property type="entry name" value="HTH_3"/>
    <property type="match status" value="1"/>
</dbReference>
<reference evidence="2" key="1">
    <citation type="submission" date="2020-08" db="EMBL/GenBank/DDBJ databases">
        <title>Genome public.</title>
        <authorList>
            <person name="Liu C."/>
            <person name="Sun Q."/>
        </authorList>
    </citation>
    <scope>NUCLEOTIDE SEQUENCE</scope>
    <source>
        <strain evidence="2">BX22</strain>
    </source>
</reference>
<dbReference type="GO" id="GO:0003677">
    <property type="term" value="F:DNA binding"/>
    <property type="evidence" value="ECO:0007669"/>
    <property type="project" value="InterPro"/>
</dbReference>
<dbReference type="Proteomes" id="UP000637359">
    <property type="component" value="Unassembled WGS sequence"/>
</dbReference>